<dbReference type="PATRIC" id="fig|477245.3.peg.3696"/>
<dbReference type="HOGENOM" id="CLU_2865746_0_0_11"/>
<dbReference type="Proteomes" id="UP000032234">
    <property type="component" value="Chromosome"/>
</dbReference>
<name>A0A0C5FZA8_9ACTN</name>
<dbReference type="EMBL" id="CP010849">
    <property type="protein sequence ID" value="AJP02998.1"/>
    <property type="molecule type" value="Genomic_DNA"/>
</dbReference>
<dbReference type="STRING" id="477245.TU94_17455"/>
<organism evidence="1 2">
    <name type="scientific">Streptomyces cyaneogriseus subsp. noncyanogenus</name>
    <dbReference type="NCBI Taxonomy" id="477245"/>
    <lineage>
        <taxon>Bacteria</taxon>
        <taxon>Bacillati</taxon>
        <taxon>Actinomycetota</taxon>
        <taxon>Actinomycetes</taxon>
        <taxon>Kitasatosporales</taxon>
        <taxon>Streptomycetaceae</taxon>
        <taxon>Streptomyces</taxon>
    </lineage>
</organism>
<keyword evidence="2" id="KW-1185">Reference proteome</keyword>
<reference evidence="1 2" key="1">
    <citation type="submission" date="2015-02" db="EMBL/GenBank/DDBJ databases">
        <title>Genome sequence of thermotolerant Streptomyces cyaneogriseus subsp. Noncyanogenus NMWT1, the producer of nematocidal antibiotics nemadectin.</title>
        <authorList>
            <person name="Wang H."/>
            <person name="Li C."/>
            <person name="Xiang W."/>
            <person name="Wang X."/>
        </authorList>
    </citation>
    <scope>NUCLEOTIDE SEQUENCE [LARGE SCALE GENOMIC DNA]</scope>
    <source>
        <strain evidence="1 2">NMWT 1</strain>
    </source>
</reference>
<sequence>MFDIRITCDPADEPDIVQALTAAFDCDPITYHPAGDGHRLRLYTKAFHPTPTTPLDDTPATPDA</sequence>
<dbReference type="RefSeq" id="WP_044382909.1">
    <property type="nucleotide sequence ID" value="NZ_CP010849.1"/>
</dbReference>
<dbReference type="KEGG" id="scw:TU94_17455"/>
<protein>
    <submittedName>
        <fullName evidence="1">Uncharacterized protein</fullName>
    </submittedName>
</protein>
<dbReference type="AlphaFoldDB" id="A0A0C5FZA8"/>
<proteinExistence type="predicted"/>
<evidence type="ECO:0000313" key="1">
    <source>
        <dbReference type="EMBL" id="AJP02998.1"/>
    </source>
</evidence>
<accession>A0A0C5FZA8</accession>
<dbReference type="OrthoDB" id="4322784at2"/>
<evidence type="ECO:0000313" key="2">
    <source>
        <dbReference type="Proteomes" id="UP000032234"/>
    </source>
</evidence>
<gene>
    <name evidence="1" type="ORF">TU94_17455</name>
</gene>